<feature type="domain" description="MacB-like periplasmic core" evidence="10">
    <location>
        <begin position="27"/>
        <end position="208"/>
    </location>
</feature>
<feature type="coiled-coil region" evidence="6">
    <location>
        <begin position="399"/>
        <end position="430"/>
    </location>
</feature>
<dbReference type="KEGG" id="acht:bsdcttw_21640"/>
<keyword evidence="12" id="KW-1185">Reference proteome</keyword>
<feature type="transmembrane region" description="Helical" evidence="8">
    <location>
        <begin position="858"/>
        <end position="880"/>
    </location>
</feature>
<dbReference type="InterPro" id="IPR038766">
    <property type="entry name" value="Membrane_comp_ABC_pdt"/>
</dbReference>
<evidence type="ECO:0000259" key="9">
    <source>
        <dbReference type="Pfam" id="PF02687"/>
    </source>
</evidence>
<dbReference type="InterPro" id="IPR025857">
    <property type="entry name" value="MacB_PCD"/>
</dbReference>
<dbReference type="Pfam" id="PF02687">
    <property type="entry name" value="FtsX"/>
    <property type="match status" value="2"/>
</dbReference>
<proteinExistence type="predicted"/>
<dbReference type="InterPro" id="IPR003838">
    <property type="entry name" value="ABC3_permease_C"/>
</dbReference>
<feature type="transmembrane region" description="Helical" evidence="8">
    <location>
        <begin position="644"/>
        <end position="664"/>
    </location>
</feature>
<reference evidence="11 12" key="2">
    <citation type="submission" date="2020-08" db="EMBL/GenBank/DDBJ databases">
        <authorList>
            <person name="Ueki A."/>
            <person name="Tonouchi A."/>
        </authorList>
    </citation>
    <scope>NUCLEOTIDE SEQUENCE [LARGE SCALE GENOMIC DNA]</scope>
    <source>
        <strain evidence="11 12">CTTW</strain>
    </source>
</reference>
<dbReference type="GO" id="GO:0005886">
    <property type="term" value="C:plasma membrane"/>
    <property type="evidence" value="ECO:0007669"/>
    <property type="project" value="UniProtKB-SubCell"/>
</dbReference>
<organism evidence="11 12">
    <name type="scientific">Anaerocolumna chitinilytica</name>
    <dbReference type="NCBI Taxonomy" id="1727145"/>
    <lineage>
        <taxon>Bacteria</taxon>
        <taxon>Bacillati</taxon>
        <taxon>Bacillota</taxon>
        <taxon>Clostridia</taxon>
        <taxon>Lachnospirales</taxon>
        <taxon>Lachnospiraceae</taxon>
        <taxon>Anaerocolumna</taxon>
    </lineage>
</organism>
<keyword evidence="3 8" id="KW-0812">Transmembrane</keyword>
<evidence type="ECO:0000259" key="10">
    <source>
        <dbReference type="Pfam" id="PF12704"/>
    </source>
</evidence>
<feature type="compositionally biased region" description="Basic and acidic residues" evidence="7">
    <location>
        <begin position="271"/>
        <end position="282"/>
    </location>
</feature>
<feature type="transmembrane region" description="Helical" evidence="8">
    <location>
        <begin position="521"/>
        <end position="546"/>
    </location>
</feature>
<keyword evidence="6" id="KW-0175">Coiled coil</keyword>
<protein>
    <submittedName>
        <fullName evidence="11">Membrane protein</fullName>
    </submittedName>
</protein>
<evidence type="ECO:0000313" key="12">
    <source>
        <dbReference type="Proteomes" id="UP000515703"/>
    </source>
</evidence>
<evidence type="ECO:0000256" key="1">
    <source>
        <dbReference type="ARBA" id="ARBA00004651"/>
    </source>
</evidence>
<feature type="domain" description="ABC3 transporter permease C-terminal" evidence="9">
    <location>
        <begin position="478"/>
        <end position="592"/>
    </location>
</feature>
<name>A0A7I8DL15_9FIRM</name>
<accession>A0A7I8DL15</accession>
<feature type="transmembrane region" description="Helical" evidence="8">
    <location>
        <begin position="913"/>
        <end position="932"/>
    </location>
</feature>
<evidence type="ECO:0000256" key="5">
    <source>
        <dbReference type="ARBA" id="ARBA00023136"/>
    </source>
</evidence>
<evidence type="ECO:0000313" key="11">
    <source>
        <dbReference type="EMBL" id="BCJ99123.1"/>
    </source>
</evidence>
<evidence type="ECO:0000256" key="7">
    <source>
        <dbReference type="SAM" id="MobiDB-lite"/>
    </source>
</evidence>
<evidence type="ECO:0000256" key="8">
    <source>
        <dbReference type="SAM" id="Phobius"/>
    </source>
</evidence>
<dbReference type="Pfam" id="PF12704">
    <property type="entry name" value="MacB_PCD"/>
    <property type="match status" value="1"/>
</dbReference>
<keyword evidence="4 8" id="KW-1133">Transmembrane helix</keyword>
<feature type="region of interest" description="Disordered" evidence="7">
    <location>
        <begin position="255"/>
        <end position="285"/>
    </location>
</feature>
<dbReference type="EMBL" id="AP023368">
    <property type="protein sequence ID" value="BCJ99123.1"/>
    <property type="molecule type" value="Genomic_DNA"/>
</dbReference>
<evidence type="ECO:0000256" key="4">
    <source>
        <dbReference type="ARBA" id="ARBA00022989"/>
    </source>
</evidence>
<feature type="domain" description="ABC3 transporter permease C-terminal" evidence="9">
    <location>
        <begin position="864"/>
        <end position="972"/>
    </location>
</feature>
<gene>
    <name evidence="11" type="ORF">bsdcttw_21640</name>
</gene>
<reference evidence="11 12" key="1">
    <citation type="submission" date="2020-08" db="EMBL/GenBank/DDBJ databases">
        <title>Draft genome sequencing of an Anaerocolumna strain isolated from anoxic soil subjected to BSD treatment.</title>
        <authorList>
            <person name="Uek A."/>
            <person name="Tonouchi A."/>
        </authorList>
    </citation>
    <scope>NUCLEOTIDE SEQUENCE [LARGE SCALE GENOMIC DNA]</scope>
    <source>
        <strain evidence="11 12">CTTW</strain>
    </source>
</reference>
<feature type="transmembrane region" description="Helical" evidence="8">
    <location>
        <begin position="566"/>
        <end position="591"/>
    </location>
</feature>
<keyword evidence="2" id="KW-1003">Cell membrane</keyword>
<keyword evidence="5 8" id="KW-0472">Membrane</keyword>
<dbReference type="PANTHER" id="PTHR30287">
    <property type="entry name" value="MEMBRANE COMPONENT OF PREDICTED ABC SUPERFAMILY METABOLITE UPTAKE TRANSPORTER"/>
    <property type="match status" value="1"/>
</dbReference>
<feature type="transmembrane region" description="Helical" evidence="8">
    <location>
        <begin position="477"/>
        <end position="495"/>
    </location>
</feature>
<feature type="transmembrane region" description="Helical" evidence="8">
    <location>
        <begin position="21"/>
        <end position="42"/>
    </location>
</feature>
<evidence type="ECO:0000256" key="3">
    <source>
        <dbReference type="ARBA" id="ARBA00022692"/>
    </source>
</evidence>
<evidence type="ECO:0000256" key="6">
    <source>
        <dbReference type="SAM" id="Coils"/>
    </source>
</evidence>
<dbReference type="AlphaFoldDB" id="A0A7I8DL15"/>
<evidence type="ECO:0000256" key="2">
    <source>
        <dbReference type="ARBA" id="ARBA00022475"/>
    </source>
</evidence>
<sequence length="990" mass="110458">MVMGKLNKRMIREIRINFGQFLSITMIIAIGAMLMSGMFSAITAMDNSTKQYYEKQKLADLWIYFKGINTEDAQKLIEDTGTEEAEPRYTLSEQFSVNGSDATLRLHSLTNINSPLLTAGALPQKEGEIILDYKFAQANNLTVGSVLQVNNITLTITGLFMDPEYAYKQKDSGASVNANRSFGIGYALKDTLITQIKASDSYQEVNKQTQDKLDEAQAQLEDARIKLNDAEQQYNTKKAESEHSVADAENKLLSTKETLDKGQSDLNYQKKLSDEKAKKAQSELDGYQQQLEAAKAQTDQSYAQYEKLRDTLPEDQQKMKDKAFAKQYQELKDKQDELDSKQNILNLQNAKVQDQLSQKQSQLNSGYAQYEDSISKLNLTKEESSTKLSETRSELDKSWKELDENEKEFLSQKEEAKEELIKTAESYQEILFRTSQPDTVLSAAKKLESYQTYVKRENQPSFVNVNSSLDPIRSVSYIFPMIFFLVAAIVAFISLSKTVENQRTQIAVMQALGISKMRVRFYFLTYAALASLCGAIPFALLGNFLIPKLLIRVFMSRFALPSPVVPVYLMYFAIPLLLALLFSGCAALIAVQKVLREIPAQAMRPRPPKGTKTILLERIPVLWQKLGYSGKLILRNIFLNKGRIVLSSIGVIGSFMLIFTGLSLQNSASQVIRTATDSIGYDLSVNYKEPITDKNNLQFDLPVERSELSETKKATLKFSEDVDITLQLVESSSTMIHPSGKDGNLIQFNASSVILPDSLATEYGLSVGDSLQLAVADENYTVTITGFCTQYTSKTLYMSFESAAGVGMDASAHTLLLTLPQGESAVAAAESLSNLEAVKSAGTREDFISRSQEMLKTLNATILILLVSAAMLGMTVIYNITSINIFERTREYATLMVLGYYKREVNRLILRENMVLTLFGSLFGLPSGYYLFVYLTQVISQSNLSIPNSFDLKMAAATLLLTAVFALVTNLLLQPKVKKIVLVEALKSVE</sequence>
<feature type="transmembrane region" description="Helical" evidence="8">
    <location>
        <begin position="952"/>
        <end position="973"/>
    </location>
</feature>
<dbReference type="PANTHER" id="PTHR30287:SF1">
    <property type="entry name" value="INNER MEMBRANE PROTEIN"/>
    <property type="match status" value="1"/>
</dbReference>
<dbReference type="Proteomes" id="UP000515703">
    <property type="component" value="Chromosome"/>
</dbReference>
<comment type="subcellular location">
    <subcellularLocation>
        <location evidence="1">Cell membrane</location>
        <topology evidence="1">Multi-pass membrane protein</topology>
    </subcellularLocation>
</comment>